<dbReference type="PANTHER" id="PTHR18964">
    <property type="entry name" value="ROK (REPRESSOR, ORF, KINASE) FAMILY"/>
    <property type="match status" value="1"/>
</dbReference>
<protein>
    <submittedName>
        <fullName evidence="2">ROK family protein</fullName>
    </submittedName>
</protein>
<dbReference type="AlphaFoldDB" id="A0A6I1E6N8"/>
<proteinExistence type="inferred from homology"/>
<dbReference type="PANTHER" id="PTHR18964:SF149">
    <property type="entry name" value="BIFUNCTIONAL UDP-N-ACETYLGLUCOSAMINE 2-EPIMERASE_N-ACETYLMANNOSAMINE KINASE"/>
    <property type="match status" value="1"/>
</dbReference>
<comment type="similarity">
    <text evidence="1">Belongs to the ROK (NagC/XylR) family.</text>
</comment>
<dbReference type="Proteomes" id="UP000429785">
    <property type="component" value="Unassembled WGS sequence"/>
</dbReference>
<dbReference type="InterPro" id="IPR000600">
    <property type="entry name" value="ROK"/>
</dbReference>
<dbReference type="Gene3D" id="3.30.420.40">
    <property type="match status" value="2"/>
</dbReference>
<dbReference type="SUPFAM" id="SSF53067">
    <property type="entry name" value="Actin-like ATPase domain"/>
    <property type="match status" value="1"/>
</dbReference>
<sequence length="342" mass="36292">MYFLLTLCMLLKKSKSMERDKKVVIGIDLGGTKAAGGIFQLEGALLTKEVKKLEGRSGEAVGVLIVDLLNELLHTAEEEGWQVTAIGICVPGIYDENTNTVWAPNIPGWEEFKLKDVVEKGINISGIPVAIDNDRSCSILAEVWKGKAKGCKHALFVTVGTGIGVGIWANGTVLNGAHGIAGSIGWMGMDVALSSTDRQRGNLEQYASGSGISSYAAKLLEESPEVESGLRKISKDALSAEDVFKAYEADDPIAVSALETAISYWGVFAANLISTFNPEKIIFGGGVFGPASQFMDKIISVSEQWAQPISFGKVSIEASTLEGDAGLVGAGYLALKSLKDRA</sequence>
<dbReference type="InterPro" id="IPR043129">
    <property type="entry name" value="ATPase_NBD"/>
</dbReference>
<gene>
    <name evidence="2" type="ORF">F8C76_08525</name>
</gene>
<comment type="caution">
    <text evidence="2">The sequence shown here is derived from an EMBL/GenBank/DDBJ whole genome shotgun (WGS) entry which is preliminary data.</text>
</comment>
<dbReference type="Pfam" id="PF00480">
    <property type="entry name" value="ROK"/>
    <property type="match status" value="1"/>
</dbReference>
<dbReference type="EMBL" id="WELG01000001">
    <property type="protein sequence ID" value="KAB7531520.1"/>
    <property type="molecule type" value="Genomic_DNA"/>
</dbReference>
<dbReference type="OrthoDB" id="49666at2"/>
<evidence type="ECO:0000256" key="1">
    <source>
        <dbReference type="ARBA" id="ARBA00006479"/>
    </source>
</evidence>
<evidence type="ECO:0000313" key="3">
    <source>
        <dbReference type="Proteomes" id="UP000429785"/>
    </source>
</evidence>
<name>A0A6I1E6N8_9FLAO</name>
<reference evidence="2 3" key="1">
    <citation type="submission" date="2019-10" db="EMBL/GenBank/DDBJ databases">
        <title>Muricauda olearia CL-SS4 JCM15563 genome.</title>
        <authorList>
            <person name="Liu L."/>
        </authorList>
    </citation>
    <scope>NUCLEOTIDE SEQUENCE [LARGE SCALE GENOMIC DNA]</scope>
    <source>
        <strain evidence="2 3">CL-SS4</strain>
    </source>
</reference>
<organism evidence="2 3">
    <name type="scientific">Flagellimonas olearia</name>
    <dbReference type="NCBI Taxonomy" id="552546"/>
    <lineage>
        <taxon>Bacteria</taxon>
        <taxon>Pseudomonadati</taxon>
        <taxon>Bacteroidota</taxon>
        <taxon>Flavobacteriia</taxon>
        <taxon>Flavobacteriales</taxon>
        <taxon>Flavobacteriaceae</taxon>
        <taxon>Flagellimonas</taxon>
    </lineage>
</organism>
<accession>A0A6I1E6N8</accession>
<evidence type="ECO:0000313" key="2">
    <source>
        <dbReference type="EMBL" id="KAB7531520.1"/>
    </source>
</evidence>